<feature type="transmembrane region" description="Helical" evidence="2">
    <location>
        <begin position="277"/>
        <end position="295"/>
    </location>
</feature>
<keyword evidence="2" id="KW-0812">Transmembrane</keyword>
<evidence type="ECO:0000313" key="3">
    <source>
        <dbReference type="EMBL" id="KAK2179763.1"/>
    </source>
</evidence>
<proteinExistence type="predicted"/>
<gene>
    <name evidence="3" type="ORF">NP493_474g05077</name>
</gene>
<dbReference type="PANTHER" id="PTHR36812:SF9">
    <property type="entry name" value="MYB-LIKE PROTEIN X ISOFORM X1"/>
    <property type="match status" value="1"/>
</dbReference>
<accession>A0AAD9KY14</accession>
<sequence length="581" mass="66355">MSIWDDSPYMRFLREEKKDQEAKSQEDAKKQMHDEVLPDVICSEPPPGYFDEFNVETTTAPENNVNSQFMEDESFAKDTTLGQAMDIVLMDSANGIHDEDVQKHSKVGAKFLDSVTKVPLSDFWHILTRVVAGVIFITNVISSLYDLIREPENLHYKVPNFIFGIVATVCISIGFYILHKVKESEEGNEKNMEGENETNENKDMDNEGENEEKEGDIHKGKEENMKDEQKTEDNNVGKKNEQKTKKKKRRKKKHKKEEKEEEENEKHKKYQQYAENIMHEALLYPIIVLSVFGFANDKMYNIETEWFSMLQFVLIVIDAIDVLWTQIMRIIMIKRFLQDMKTALGVTVEDIGMNILRRGIITTITNFVLFVFLILLLGAQVHTDNFNNKDNVRGYRGSVNSTFLLIAVITLPLFNLVVFIAVNYHWVVELLLVLGAESKKDDDKKGAKKKKKKKKINSPGFMDAATELVQSSAAIKKKLDGMRQVHPFKRFISVTTEPLIAVMVVVWEVILVLAVYYFDGCEHTIGCHDTVVQVIFLVIAIASNIHAFIVAVLFNVGVVVVFLGLLVYPISVPLFLRGTSL</sequence>
<keyword evidence="2" id="KW-0472">Membrane</keyword>
<keyword evidence="4" id="KW-1185">Reference proteome</keyword>
<evidence type="ECO:0000313" key="4">
    <source>
        <dbReference type="Proteomes" id="UP001209878"/>
    </source>
</evidence>
<feature type="transmembrane region" description="Helical" evidence="2">
    <location>
        <begin position="126"/>
        <end position="148"/>
    </location>
</feature>
<feature type="compositionally biased region" description="Basic and acidic residues" evidence="1">
    <location>
        <begin position="215"/>
        <end position="243"/>
    </location>
</feature>
<dbReference type="AlphaFoldDB" id="A0AAD9KY14"/>
<feature type="transmembrane region" description="Helical" evidence="2">
    <location>
        <begin position="556"/>
        <end position="576"/>
    </location>
</feature>
<dbReference type="PANTHER" id="PTHR36812">
    <property type="entry name" value="NEUROFILAMENT TRIPLET M PROTEIN-LIKE PROTEIN"/>
    <property type="match status" value="1"/>
</dbReference>
<feature type="transmembrane region" description="Helical" evidence="2">
    <location>
        <begin position="307"/>
        <end position="331"/>
    </location>
</feature>
<feature type="transmembrane region" description="Helical" evidence="2">
    <location>
        <begin position="360"/>
        <end position="381"/>
    </location>
</feature>
<feature type="region of interest" description="Disordered" evidence="1">
    <location>
        <begin position="184"/>
        <end position="268"/>
    </location>
</feature>
<feature type="transmembrane region" description="Helical" evidence="2">
    <location>
        <begin position="530"/>
        <end position="549"/>
    </location>
</feature>
<evidence type="ECO:0008006" key="5">
    <source>
        <dbReference type="Google" id="ProtNLM"/>
    </source>
</evidence>
<keyword evidence="2" id="KW-1133">Transmembrane helix</keyword>
<feature type="compositionally biased region" description="Basic residues" evidence="1">
    <location>
        <begin position="244"/>
        <end position="256"/>
    </location>
</feature>
<feature type="transmembrane region" description="Helical" evidence="2">
    <location>
        <begin position="499"/>
        <end position="518"/>
    </location>
</feature>
<name>A0AAD9KY14_RIDPI</name>
<feature type="compositionally biased region" description="Basic and acidic residues" evidence="1">
    <location>
        <begin position="184"/>
        <end position="205"/>
    </location>
</feature>
<evidence type="ECO:0000256" key="2">
    <source>
        <dbReference type="SAM" id="Phobius"/>
    </source>
</evidence>
<comment type="caution">
    <text evidence="3">The sequence shown here is derived from an EMBL/GenBank/DDBJ whole genome shotgun (WGS) entry which is preliminary data.</text>
</comment>
<organism evidence="3 4">
    <name type="scientific">Ridgeia piscesae</name>
    <name type="common">Tubeworm</name>
    <dbReference type="NCBI Taxonomy" id="27915"/>
    <lineage>
        <taxon>Eukaryota</taxon>
        <taxon>Metazoa</taxon>
        <taxon>Spiralia</taxon>
        <taxon>Lophotrochozoa</taxon>
        <taxon>Annelida</taxon>
        <taxon>Polychaeta</taxon>
        <taxon>Sedentaria</taxon>
        <taxon>Canalipalpata</taxon>
        <taxon>Sabellida</taxon>
        <taxon>Siboglinidae</taxon>
        <taxon>Ridgeia</taxon>
    </lineage>
</organism>
<evidence type="ECO:0000256" key="1">
    <source>
        <dbReference type="SAM" id="MobiDB-lite"/>
    </source>
</evidence>
<protein>
    <recommendedName>
        <fullName evidence="5">Transmembrane protein</fullName>
    </recommendedName>
</protein>
<reference evidence="3" key="1">
    <citation type="journal article" date="2023" name="Mol. Biol. Evol.">
        <title>Third-Generation Sequencing Reveals the Adaptive Role of the Epigenome in Three Deep-Sea Polychaetes.</title>
        <authorList>
            <person name="Perez M."/>
            <person name="Aroh O."/>
            <person name="Sun Y."/>
            <person name="Lan Y."/>
            <person name="Juniper S.K."/>
            <person name="Young C.R."/>
            <person name="Angers B."/>
            <person name="Qian P.Y."/>
        </authorList>
    </citation>
    <scope>NUCLEOTIDE SEQUENCE</scope>
    <source>
        <strain evidence="3">R07B-5</strain>
    </source>
</reference>
<dbReference type="Proteomes" id="UP001209878">
    <property type="component" value="Unassembled WGS sequence"/>
</dbReference>
<dbReference type="EMBL" id="JAODUO010000474">
    <property type="protein sequence ID" value="KAK2179763.1"/>
    <property type="molecule type" value="Genomic_DNA"/>
</dbReference>
<feature type="transmembrane region" description="Helical" evidence="2">
    <location>
        <begin position="160"/>
        <end position="178"/>
    </location>
</feature>
<feature type="transmembrane region" description="Helical" evidence="2">
    <location>
        <begin position="401"/>
        <end position="422"/>
    </location>
</feature>